<dbReference type="EMBL" id="CP133720">
    <property type="protein sequence ID" value="WMW80667.1"/>
    <property type="molecule type" value="Genomic_DNA"/>
</dbReference>
<keyword evidence="1" id="KW-1133">Transmembrane helix</keyword>
<reference evidence="2" key="1">
    <citation type="submission" date="2023-09" db="EMBL/GenBank/DDBJ databases">
        <title>Undibacterium sp. 20NA77.5 isolated from freshwater.</title>
        <authorList>
            <person name="Le V."/>
            <person name="Ko S.-R."/>
            <person name="Ahn C.-Y."/>
            <person name="Oh H.-M."/>
        </authorList>
    </citation>
    <scope>NUCLEOTIDE SEQUENCE</scope>
    <source>
        <strain evidence="2">20NA77.5</strain>
    </source>
</reference>
<evidence type="ECO:0000313" key="2">
    <source>
        <dbReference type="EMBL" id="WMW80667.1"/>
    </source>
</evidence>
<keyword evidence="1" id="KW-0812">Transmembrane</keyword>
<evidence type="ECO:0000313" key="3">
    <source>
        <dbReference type="Proteomes" id="UP001181355"/>
    </source>
</evidence>
<feature type="transmembrane region" description="Helical" evidence="1">
    <location>
        <begin position="170"/>
        <end position="191"/>
    </location>
</feature>
<protein>
    <recommendedName>
        <fullName evidence="4">Flagellar M-ring C-terminal domain-containing protein</fullName>
    </recommendedName>
</protein>
<sequence>MSWTDDTIFKRTEAGDQEIRERALQLAKMDQIVLVSIDGVSTVELMLAPFDVDARNKFRESVKSLLGLGLIEALARLDMGSGDPTSDDFFSSSMGGVESGSGLVVDTKSNSVRSVRQRSKQDDVDLFIPLDGEEIPDKSKRVKKLVEVYPAPKRQKKKRKKSVAPPQNKWVLRAYIALLGLGLVVVIAAILM</sequence>
<accession>A0ABY9RJX2</accession>
<evidence type="ECO:0008006" key="4">
    <source>
        <dbReference type="Google" id="ProtNLM"/>
    </source>
</evidence>
<keyword evidence="1" id="KW-0472">Membrane</keyword>
<gene>
    <name evidence="2" type="ORF">RF679_18815</name>
</gene>
<evidence type="ECO:0000256" key="1">
    <source>
        <dbReference type="SAM" id="Phobius"/>
    </source>
</evidence>
<dbReference type="Proteomes" id="UP001181355">
    <property type="component" value="Chromosome"/>
</dbReference>
<name>A0ABY9RJX2_9BURK</name>
<dbReference type="RefSeq" id="WP_309482158.1">
    <property type="nucleotide sequence ID" value="NZ_CP133720.1"/>
</dbReference>
<organism evidence="2 3">
    <name type="scientific">Undibacterium cyanobacteriorum</name>
    <dbReference type="NCBI Taxonomy" id="3073561"/>
    <lineage>
        <taxon>Bacteria</taxon>
        <taxon>Pseudomonadati</taxon>
        <taxon>Pseudomonadota</taxon>
        <taxon>Betaproteobacteria</taxon>
        <taxon>Burkholderiales</taxon>
        <taxon>Oxalobacteraceae</taxon>
        <taxon>Undibacterium</taxon>
    </lineage>
</organism>
<proteinExistence type="predicted"/>
<keyword evidence="3" id="KW-1185">Reference proteome</keyword>